<dbReference type="Proteomes" id="UP001222770">
    <property type="component" value="Unassembled WGS sequence"/>
</dbReference>
<gene>
    <name evidence="3" type="ORF">POM99_14820</name>
</gene>
<feature type="transmembrane region" description="Helical" evidence="2">
    <location>
        <begin position="116"/>
        <end position="142"/>
    </location>
</feature>
<keyword evidence="2" id="KW-1133">Transmembrane helix</keyword>
<keyword evidence="4" id="KW-1185">Reference proteome</keyword>
<dbReference type="Pfam" id="PF13347">
    <property type="entry name" value="MFS_2"/>
    <property type="match status" value="1"/>
</dbReference>
<evidence type="ECO:0000256" key="1">
    <source>
        <dbReference type="ARBA" id="ARBA00009617"/>
    </source>
</evidence>
<keyword evidence="2" id="KW-0472">Membrane</keyword>
<dbReference type="EMBL" id="JAROCY010000014">
    <property type="protein sequence ID" value="MDF8334478.1"/>
    <property type="molecule type" value="Genomic_DNA"/>
</dbReference>
<accession>A0ABT6CLN7</accession>
<feature type="transmembrane region" description="Helical" evidence="2">
    <location>
        <begin position="327"/>
        <end position="346"/>
    </location>
</feature>
<dbReference type="SUPFAM" id="SSF103473">
    <property type="entry name" value="MFS general substrate transporter"/>
    <property type="match status" value="1"/>
</dbReference>
<feature type="transmembrane region" description="Helical" evidence="2">
    <location>
        <begin position="154"/>
        <end position="176"/>
    </location>
</feature>
<evidence type="ECO:0000256" key="2">
    <source>
        <dbReference type="SAM" id="Phobius"/>
    </source>
</evidence>
<feature type="transmembrane region" description="Helical" evidence="2">
    <location>
        <begin position="302"/>
        <end position="321"/>
    </location>
</feature>
<comment type="similarity">
    <text evidence="1">Belongs to the sodium:galactoside symporter (TC 2.A.2) family.</text>
</comment>
<keyword evidence="2" id="KW-0812">Transmembrane</keyword>
<dbReference type="RefSeq" id="WP_277279184.1">
    <property type="nucleotide sequence ID" value="NZ_JAROCY010000014.1"/>
</dbReference>
<feature type="transmembrane region" description="Helical" evidence="2">
    <location>
        <begin position="272"/>
        <end position="290"/>
    </location>
</feature>
<feature type="transmembrane region" description="Helical" evidence="2">
    <location>
        <begin position="21"/>
        <end position="44"/>
    </location>
</feature>
<feature type="transmembrane region" description="Helical" evidence="2">
    <location>
        <begin position="50"/>
        <end position="71"/>
    </location>
</feature>
<dbReference type="PANTHER" id="PTHR11328">
    <property type="entry name" value="MAJOR FACILITATOR SUPERFAMILY DOMAIN-CONTAINING PROTEIN"/>
    <property type="match status" value="1"/>
</dbReference>
<feature type="transmembrane region" description="Helical" evidence="2">
    <location>
        <begin position="92"/>
        <end position="110"/>
    </location>
</feature>
<protein>
    <submittedName>
        <fullName evidence="3">MFS transporter</fullName>
    </submittedName>
</protein>
<reference evidence="3 4" key="1">
    <citation type="submission" date="2023-03" db="EMBL/GenBank/DDBJ databases">
        <title>Novosphingobium cyanobacteriorum sp. nov., isolated from a eutrophic reservoir during the Microcystis bloom period.</title>
        <authorList>
            <person name="Kang M."/>
            <person name="Le V."/>
            <person name="Ko S.-R."/>
            <person name="Lee S.-A."/>
            <person name="Ahn C.-Y."/>
        </authorList>
    </citation>
    <scope>NUCLEOTIDE SEQUENCE [LARGE SCALE GENOMIC DNA]</scope>
    <source>
        <strain evidence="3 4">HBC54</strain>
    </source>
</reference>
<sequence length="468" mass="49236">MLHDPQFARTNPTQRLDRLSLLRFAAVSVPIYAAAQPVMAYVPAILSRDYHIPLATLGLVFLIGQAVNSLLDPVIGALSDRTRSVHGRRRPWIAAGGIAFIVGAAMLFFPPPGVSVAWVTVGALLYYVGVSATTTPLLAWSGEISGDYHERTRIASVFTLLSSSALVLALLLPAVADQVRPNDGPLRLTLFGGLVIITAVPGLLLTLTSQPDRPAPPSAASLALGASLRAVFGNRLLLRVLASDTAVTAGQGVRGVLLLFVVTIYFGRPEWAAGFFLFQFSFGILAGPIWQRIGTRLGKGRTAVLAELVQAAINFGLVFLTPDRFGLLLFLAFLQGLSQGSGNLILRSMVADVADAHRAATGEDRVGLYYSVFSVSQKLGGAIAVGIALPLVAALGFDPGASTNTSAALQALVLVFALGPAVAHTLAAIFVAGFPLDDRRHAEIRRQIDARDAVFASASTAPHGVPAE</sequence>
<feature type="transmembrane region" description="Helical" evidence="2">
    <location>
        <begin position="409"/>
        <end position="436"/>
    </location>
</feature>
<dbReference type="InterPro" id="IPR036259">
    <property type="entry name" value="MFS_trans_sf"/>
</dbReference>
<evidence type="ECO:0000313" key="4">
    <source>
        <dbReference type="Proteomes" id="UP001222770"/>
    </source>
</evidence>
<name>A0ABT6CLN7_9SPHN</name>
<organism evidence="3 4">
    <name type="scientific">Novosphingobium cyanobacteriorum</name>
    <dbReference type="NCBI Taxonomy" id="3024215"/>
    <lineage>
        <taxon>Bacteria</taxon>
        <taxon>Pseudomonadati</taxon>
        <taxon>Pseudomonadota</taxon>
        <taxon>Alphaproteobacteria</taxon>
        <taxon>Sphingomonadales</taxon>
        <taxon>Sphingomonadaceae</taxon>
        <taxon>Novosphingobium</taxon>
    </lineage>
</organism>
<comment type="caution">
    <text evidence="3">The sequence shown here is derived from an EMBL/GenBank/DDBJ whole genome shotgun (WGS) entry which is preliminary data.</text>
</comment>
<feature type="transmembrane region" description="Helical" evidence="2">
    <location>
        <begin position="245"/>
        <end position="266"/>
    </location>
</feature>
<feature type="transmembrane region" description="Helical" evidence="2">
    <location>
        <begin position="379"/>
        <end position="397"/>
    </location>
</feature>
<dbReference type="InterPro" id="IPR039672">
    <property type="entry name" value="MFS_2"/>
</dbReference>
<dbReference type="Gene3D" id="1.20.1250.20">
    <property type="entry name" value="MFS general substrate transporter like domains"/>
    <property type="match status" value="2"/>
</dbReference>
<dbReference type="PANTHER" id="PTHR11328:SF24">
    <property type="entry name" value="MAJOR FACILITATOR SUPERFAMILY (MFS) PROFILE DOMAIN-CONTAINING PROTEIN"/>
    <property type="match status" value="1"/>
</dbReference>
<proteinExistence type="inferred from homology"/>
<evidence type="ECO:0000313" key="3">
    <source>
        <dbReference type="EMBL" id="MDF8334478.1"/>
    </source>
</evidence>
<feature type="transmembrane region" description="Helical" evidence="2">
    <location>
        <begin position="188"/>
        <end position="207"/>
    </location>
</feature>